<keyword evidence="14" id="KW-0539">Nucleus</keyword>
<comment type="subcellular location">
    <subcellularLocation>
        <location evidence="1">Nucleus</location>
    </subcellularLocation>
</comment>
<dbReference type="InterPro" id="IPR027417">
    <property type="entry name" value="P-loop_NTPase"/>
</dbReference>
<evidence type="ECO:0000259" key="19">
    <source>
        <dbReference type="PROSITE" id="PS51456"/>
    </source>
</evidence>
<evidence type="ECO:0000256" key="14">
    <source>
        <dbReference type="ARBA" id="ARBA00023242"/>
    </source>
</evidence>
<evidence type="ECO:0000256" key="1">
    <source>
        <dbReference type="ARBA" id="ARBA00004123"/>
    </source>
</evidence>
<feature type="domain" description="Dilute" evidence="18">
    <location>
        <begin position="2060"/>
        <end position="2366"/>
    </location>
</feature>
<dbReference type="GO" id="GO:0000146">
    <property type="term" value="F:microfilament motor activity"/>
    <property type="evidence" value="ECO:0007669"/>
    <property type="project" value="TreeGrafter"/>
</dbReference>
<evidence type="ECO:0000256" key="13">
    <source>
        <dbReference type="ARBA" id="ARBA00023203"/>
    </source>
</evidence>
<dbReference type="InterPro" id="IPR002710">
    <property type="entry name" value="Dilute_dom"/>
</dbReference>
<dbReference type="PROSITE" id="PS50096">
    <property type="entry name" value="IQ"/>
    <property type="match status" value="2"/>
</dbReference>
<dbReference type="EnsemblPlants" id="OB05G31630.1">
    <property type="protein sequence ID" value="OB05G31630.1"/>
    <property type="gene ID" value="OB05G31630"/>
</dbReference>
<keyword evidence="9 15" id="KW-0518">Myosin</keyword>
<feature type="coiled-coil region" evidence="16">
    <location>
        <begin position="1312"/>
        <end position="1339"/>
    </location>
</feature>
<evidence type="ECO:0000256" key="10">
    <source>
        <dbReference type="ARBA" id="ARBA00023125"/>
    </source>
</evidence>
<dbReference type="GO" id="GO:0007015">
    <property type="term" value="P:actin filament organization"/>
    <property type="evidence" value="ECO:0007669"/>
    <property type="project" value="InterPro"/>
</dbReference>
<dbReference type="PANTHER" id="PTHR13140:SF736">
    <property type="entry name" value="MYOSIN FAMILY PROTEIN WITH DIL DOMAIN"/>
    <property type="match status" value="1"/>
</dbReference>
<evidence type="ECO:0000313" key="21">
    <source>
        <dbReference type="EnsemblPlants" id="OB05G31630.1"/>
    </source>
</evidence>
<dbReference type="InterPro" id="IPR003657">
    <property type="entry name" value="WRKY_dom"/>
</dbReference>
<dbReference type="FunFam" id="1.20.58.530:FF:000002">
    <property type="entry name" value="Class V myosin"/>
    <property type="match status" value="1"/>
</dbReference>
<keyword evidence="7" id="KW-0805">Transcription regulation</keyword>
<reference evidence="21" key="2">
    <citation type="submission" date="2013-04" db="UniProtKB">
        <authorList>
            <consortium name="EnsemblPlants"/>
        </authorList>
    </citation>
    <scope>IDENTIFICATION</scope>
</reference>
<feature type="region of interest" description="Actin-binding" evidence="15">
    <location>
        <begin position="884"/>
        <end position="906"/>
    </location>
</feature>
<accession>J3M989</accession>
<dbReference type="Proteomes" id="UP000006038">
    <property type="component" value="Chromosome 5"/>
</dbReference>
<dbReference type="Pfam" id="PF03106">
    <property type="entry name" value="WRKY"/>
    <property type="match status" value="1"/>
</dbReference>
<feature type="coiled-coil region" evidence="16">
    <location>
        <begin position="1228"/>
        <end position="1255"/>
    </location>
</feature>
<evidence type="ECO:0000256" key="7">
    <source>
        <dbReference type="ARBA" id="ARBA00023015"/>
    </source>
</evidence>
<evidence type="ECO:0000256" key="2">
    <source>
        <dbReference type="ARBA" id="ARBA00008049"/>
    </source>
</evidence>
<dbReference type="GO" id="GO:0005737">
    <property type="term" value="C:cytoplasm"/>
    <property type="evidence" value="ECO:0007669"/>
    <property type="project" value="TreeGrafter"/>
</dbReference>
<dbReference type="InterPro" id="IPR036576">
    <property type="entry name" value="WRKY_dom_sf"/>
</dbReference>
<keyword evidence="3" id="KW-0677">Repeat</keyword>
<dbReference type="eggNOG" id="KOG0160">
    <property type="taxonomic scope" value="Eukaryota"/>
</dbReference>
<dbReference type="GO" id="GO:0005634">
    <property type="term" value="C:nucleus"/>
    <property type="evidence" value="ECO:0007669"/>
    <property type="project" value="UniProtKB-SubCell"/>
</dbReference>
<dbReference type="CDD" id="cd01384">
    <property type="entry name" value="MYSc_Myo11"/>
    <property type="match status" value="1"/>
</dbReference>
<evidence type="ECO:0000256" key="6">
    <source>
        <dbReference type="ARBA" id="ARBA00022860"/>
    </source>
</evidence>
<dbReference type="Gene3D" id="1.20.58.530">
    <property type="match status" value="1"/>
</dbReference>
<evidence type="ECO:0000259" key="17">
    <source>
        <dbReference type="PROSITE" id="PS50811"/>
    </source>
</evidence>
<dbReference type="SMART" id="SM00774">
    <property type="entry name" value="WRKY"/>
    <property type="match status" value="1"/>
</dbReference>
<evidence type="ECO:0000259" key="20">
    <source>
        <dbReference type="PROSITE" id="PS51844"/>
    </source>
</evidence>
<keyword evidence="6" id="KW-0112">Calmodulin-binding</keyword>
<dbReference type="InterPro" id="IPR036961">
    <property type="entry name" value="Kinesin_motor_dom_sf"/>
</dbReference>
<dbReference type="Pfam" id="PF01843">
    <property type="entry name" value="DIL"/>
    <property type="match status" value="1"/>
</dbReference>
<feature type="coiled-coil region" evidence="16">
    <location>
        <begin position="1773"/>
        <end position="1891"/>
    </location>
</feature>
<evidence type="ECO:0000256" key="5">
    <source>
        <dbReference type="ARBA" id="ARBA00022840"/>
    </source>
</evidence>
<evidence type="ECO:0000256" key="11">
    <source>
        <dbReference type="ARBA" id="ARBA00023163"/>
    </source>
</evidence>
<dbReference type="GO" id="GO:0043565">
    <property type="term" value="F:sequence-specific DNA binding"/>
    <property type="evidence" value="ECO:0007669"/>
    <property type="project" value="InterPro"/>
</dbReference>
<dbReference type="PROSITE" id="PS50811">
    <property type="entry name" value="WRKY"/>
    <property type="match status" value="1"/>
</dbReference>
<dbReference type="Gene3D" id="3.40.850.10">
    <property type="entry name" value="Kinesin motor domain"/>
    <property type="match status" value="1"/>
</dbReference>
<dbReference type="PROSITE" id="PS51456">
    <property type="entry name" value="MYOSIN_MOTOR"/>
    <property type="match status" value="1"/>
</dbReference>
<dbReference type="Gene3D" id="2.20.25.80">
    <property type="entry name" value="WRKY domain"/>
    <property type="match status" value="1"/>
</dbReference>
<dbReference type="Gene3D" id="1.20.5.4820">
    <property type="match status" value="1"/>
</dbReference>
<dbReference type="Gene3D" id="1.20.5.190">
    <property type="match status" value="2"/>
</dbReference>
<dbReference type="SUPFAM" id="SSF52540">
    <property type="entry name" value="P-loop containing nucleoside triphosphate hydrolases"/>
    <property type="match status" value="2"/>
</dbReference>
<keyword evidence="12 15" id="KW-0505">Motor protein</keyword>
<feature type="domain" description="Myosin motor" evidence="19">
    <location>
        <begin position="334"/>
        <end position="1003"/>
    </location>
</feature>
<dbReference type="Gramene" id="OB05G31630.1">
    <property type="protein sequence ID" value="OB05G31630.1"/>
    <property type="gene ID" value="OB05G31630"/>
</dbReference>
<keyword evidence="4 15" id="KW-0547">Nucleotide-binding</keyword>
<sequence>MAAVGAHALLYHHPVVSGDGHSMSSYFSHGGSSTSSPASSFSAALGAATTPPLADPSGAAQFDISEFFFDDAPPAPAAVFNGPPAAVLPDGAAASAAAAHATRSSSEVVPAPAVERPRTERIAFRTKSEIEILDDGYKWRKYGKKSVKNSPNPRNYYRCSTEGCSVKKRVERDKDDQSYVVTTYEGTHNHVSPSTVYYASQDAASGRFFVAGTQPPAVKYKLISTYKFKLSFDGIAEKPRVCCSSEKLVKEGFEFKHVNLEEIFDDLVEYGKAAATLKIVLGSHIWLEDKDLAWIDGEVFRIEGQKAHIRTTNGKMVVASISDIHPKDTEVPSDGIDDMIRLSYLHEPGVLNNLSVRYAKNIIYTYTGNILIAINPFQRLPHLAEPHTMAKYKGANFGELDPHVFAIADVSYRQMMNERKSNSILVSGESGAGKTETTKMLMRYLAFLGGRSRTGARTVEQQVLESNPVLEAFGNAKTVRNNNSSRFGKFVEIQFDKSGKISGAAIRTYLLERSRVCQINSPERNYHCFYFLCAAPSEDIRKYNLGEPSSFHYLNQSTCIKVDGISDTEEYLSTRSAMNTVGITEQEQEAIFRVVAAVLHLGNINFVKGREVDSSVIKDEKARFHLNAAAELLMCDRGKLENAMIKRKINTPEGVITTTVDPNSATVSRDGLAKQIYSRLFDWLVNRLNASIGQDENSEHLIGVLDIYGFESFKNNSFEQLCINFTNEKLQQHFNQNVFKMEQEEYNREQIDWSYIEFVDNQDVLDLIEKKPGGIVALLDEACMFPKCTHESFSQKLYEKFRNHKRFSKPKLSRTAFTIQHYAGEVTYQSDHFLDKNRDYVVVEHQELLNASKCSFVSGLFPSVQEENTKSSKSSIATRFKGQLHELMETLSSTEPHYIRCIKPNNLLKPATFENSNVLHQLRCSGVLEAIRISCAGYPTRKLFHDFLQRFRVLAPEFFKERNDEKVICQKILDKIGLQGYQIGRTKVFLRAGQMAELDARRTEVHTRAARAVQSRFRTHVAREQFLILRNTSISFQSLVRAILACKLHLFLRKQAAALKIQKNARCYFASKSFSELRSSAITLQTGLRTFGAYNEYIRRKKNKASTDIQTQWRCHRDNSNYLKLKTSVLVYQCAWRRQVAKGKLRKLKMAARDTEALKVEKEKLEEHVEELSSRLGLEKKLRTDLENSRAAEISKLQATLCEMERRVEEARASQERESAKKVVEEALVLEREKIALLNKEVEELKVLLLKEQEEKNAVKSASFIAQERSNDLTKKVEVADENFKHLKDTLKSFEESTKGLEISLMMERQQNEANRRQIGEAQQRVEELLRQVADANGKSTSLQTTVRRLEQSLLENETTWLTERQESEATNKLLVEAHGKNEELLNKIEVSESNIAKFRDNIQRFEETATTLETSLLAEKQHSAAIMSQLAEMKQGNEELQKKLADANRTNNLLQDSLKRFEENATTRDALYVAERQEHDQTKQSLSKSQERNWELLRKVDEAEKSINRLLENAQRLEKHATSRESLLLKTKQSHDSTTKALIEAERRNQELTKSLEDLERKTNLLEDSVNRLKECTAEKDSLLAIHRQENDATKDELTNAHRKITELVNEFQQLQEIRRHLEDNIKRLEEDAITREALLLSEKQTHEVAKQTLSETQLRNGELINKIQDCDKHTLQLQLTVERLQENASTMEAVLLREREQSNATMKAHSESQERNSQLLKKFEDVDKKIGFLQGTIQRLGEQTTKDTLLLSERQEKDELKKALTETEYRNEGLVIKIEEANKRVEHLQDTVTVLKENIVAQAANMEAERQENDRTRKSLVEAQERNEGLFKKVRDSEYRAQQLQDTVQKLKQEGDAVKKALAESHGRIEDLIRRNEDLLNRNDDLIKKIEDSGQVISELQATLGRIEGKTTNLDAENHILRQQANATPPSTAKSQAAFSKISMIHRSPENGHILNGNVAYAEKFSTGPAETRPSMVVNQGSTLDLFNQKDYENGDKFPRAHNEIYQHQQPQDDQQLLLQYISQHLGFSGSKPVAALLVYQCLLQWRSFETAKTGVFDSILQTINSTIEAEHDTRSLAYWLSNLSTLSVLLQRSYKTTRAAISTPHRRRFSYERIFEANQTSNSGLAYFSAQSVDGPTGLQQIDAKYPAMLFKQQLVDLIEKVYGMISDKVKKELNPLLELCIQDPRISHSNQAKASLSSASHLGQQSQLTHWLGIVKILNNCLHLLRANHVPSILTHKLLTQIFSMVNVQLFNRLLLRRECCSFSNGEYIRAGLTQVKHWCNDVTQEFADSAWEALRHIRQAVDFLVISLKPIRTWSEICNDVCPALSLQQLERIVGMYWDDMNGTNIISAEFTSSMRTMMKEESNNATSFSVLLDDDSSIPFSLEDIAKSMPTIEETTENDLLPFVRENHSFAFILQRR</sequence>
<dbReference type="PROSITE" id="PS51844">
    <property type="entry name" value="SH3_LIKE"/>
    <property type="match status" value="1"/>
</dbReference>
<evidence type="ECO:0000256" key="12">
    <source>
        <dbReference type="ARBA" id="ARBA00023175"/>
    </source>
</evidence>
<dbReference type="InterPro" id="IPR001609">
    <property type="entry name" value="Myosin_head_motor_dom-like"/>
</dbReference>
<dbReference type="STRING" id="4533.J3M989"/>
<feature type="domain" description="Myosin N-terminal SH3-like" evidence="20">
    <location>
        <begin position="280"/>
        <end position="329"/>
    </location>
</feature>
<dbReference type="Pfam" id="PF00063">
    <property type="entry name" value="Myosin_head"/>
    <property type="match status" value="1"/>
</dbReference>
<dbReference type="GO" id="GO:0005516">
    <property type="term" value="F:calmodulin binding"/>
    <property type="evidence" value="ECO:0007669"/>
    <property type="project" value="UniProtKB-KW"/>
</dbReference>
<name>J3M989_ORYBR</name>
<dbReference type="HOGENOM" id="CLU_000192_3_0_1"/>
<keyword evidence="5 15" id="KW-0067">ATP-binding</keyword>
<dbReference type="SMART" id="SM00015">
    <property type="entry name" value="IQ"/>
    <property type="match status" value="4"/>
</dbReference>
<protein>
    <recommendedName>
        <fullName evidence="23">WRKY domain-containing protein</fullName>
    </recommendedName>
</protein>
<keyword evidence="11" id="KW-0804">Transcription</keyword>
<dbReference type="PANTHER" id="PTHR13140">
    <property type="entry name" value="MYOSIN"/>
    <property type="match status" value="1"/>
</dbReference>
<dbReference type="SMART" id="SM00242">
    <property type="entry name" value="MYSc"/>
    <property type="match status" value="1"/>
</dbReference>
<evidence type="ECO:0000256" key="8">
    <source>
        <dbReference type="ARBA" id="ARBA00023054"/>
    </source>
</evidence>
<feature type="binding site" evidence="15">
    <location>
        <begin position="428"/>
        <end position="435"/>
    </location>
    <ligand>
        <name>ATP</name>
        <dbReference type="ChEBI" id="CHEBI:30616"/>
    </ligand>
</feature>
<dbReference type="GO" id="GO:0005524">
    <property type="term" value="F:ATP binding"/>
    <property type="evidence" value="ECO:0007669"/>
    <property type="project" value="UniProtKB-UniRule"/>
</dbReference>
<organism evidence="21">
    <name type="scientific">Oryza brachyantha</name>
    <name type="common">malo sina</name>
    <dbReference type="NCBI Taxonomy" id="4533"/>
    <lineage>
        <taxon>Eukaryota</taxon>
        <taxon>Viridiplantae</taxon>
        <taxon>Streptophyta</taxon>
        <taxon>Embryophyta</taxon>
        <taxon>Tracheophyta</taxon>
        <taxon>Spermatophyta</taxon>
        <taxon>Magnoliopsida</taxon>
        <taxon>Liliopsida</taxon>
        <taxon>Poales</taxon>
        <taxon>Poaceae</taxon>
        <taxon>BOP clade</taxon>
        <taxon>Oryzoideae</taxon>
        <taxon>Oryzeae</taxon>
        <taxon>Oryzinae</taxon>
        <taxon>Oryza</taxon>
    </lineage>
</organism>
<dbReference type="InterPro" id="IPR000048">
    <property type="entry name" value="IQ_motif_EF-hand-BS"/>
</dbReference>
<dbReference type="SUPFAM" id="SSF118290">
    <property type="entry name" value="WRKY DNA-binding domain"/>
    <property type="match status" value="1"/>
</dbReference>
<dbReference type="FunFam" id="1.10.10.820:FF:000001">
    <property type="entry name" value="Myosin heavy chain"/>
    <property type="match status" value="1"/>
</dbReference>
<keyword evidence="8 16" id="KW-0175">Coiled coil</keyword>
<evidence type="ECO:0000256" key="16">
    <source>
        <dbReference type="SAM" id="Coils"/>
    </source>
</evidence>
<feature type="coiled-coil region" evidence="16">
    <location>
        <begin position="1148"/>
        <end position="1182"/>
    </location>
</feature>
<dbReference type="GO" id="GO:0016459">
    <property type="term" value="C:myosin complex"/>
    <property type="evidence" value="ECO:0007669"/>
    <property type="project" value="UniProtKB-KW"/>
</dbReference>
<dbReference type="GO" id="GO:0016020">
    <property type="term" value="C:membrane"/>
    <property type="evidence" value="ECO:0007669"/>
    <property type="project" value="TreeGrafter"/>
</dbReference>
<evidence type="ECO:0000259" key="18">
    <source>
        <dbReference type="PROSITE" id="PS51126"/>
    </source>
</evidence>
<keyword evidence="13 15" id="KW-0009">Actin-binding</keyword>
<dbReference type="SMART" id="SM01132">
    <property type="entry name" value="DIL"/>
    <property type="match status" value="1"/>
</dbReference>
<dbReference type="GO" id="GO:0051015">
    <property type="term" value="F:actin filament binding"/>
    <property type="evidence" value="ECO:0007669"/>
    <property type="project" value="TreeGrafter"/>
</dbReference>
<evidence type="ECO:0008006" key="23">
    <source>
        <dbReference type="Google" id="ProtNLM"/>
    </source>
</evidence>
<keyword evidence="10" id="KW-0238">DNA-binding</keyword>
<dbReference type="PROSITE" id="PS51126">
    <property type="entry name" value="DILUTE"/>
    <property type="match status" value="1"/>
</dbReference>
<dbReference type="InterPro" id="IPR004009">
    <property type="entry name" value="SH3_Myosin"/>
</dbReference>
<evidence type="ECO:0000256" key="15">
    <source>
        <dbReference type="PROSITE-ProRule" id="PRU00782"/>
    </source>
</evidence>
<dbReference type="InterPro" id="IPR037975">
    <property type="entry name" value="MyosinXI_CBD"/>
</dbReference>
<dbReference type="Pfam" id="PF02736">
    <property type="entry name" value="Myosin_N"/>
    <property type="match status" value="1"/>
</dbReference>
<keyword evidence="22" id="KW-1185">Reference proteome</keyword>
<comment type="similarity">
    <text evidence="2">Belongs to the TRAFAC class myosin-kinesin ATPase superfamily. Myosin family. Plant myosin class XI subfamily.</text>
</comment>
<dbReference type="InterPro" id="IPR036018">
    <property type="entry name" value="MYSc_Myo11"/>
</dbReference>
<reference evidence="21" key="1">
    <citation type="journal article" date="2013" name="Nat. Commun.">
        <title>Whole-genome sequencing of Oryza brachyantha reveals mechanisms underlying Oryza genome evolution.</title>
        <authorList>
            <person name="Chen J."/>
            <person name="Huang Q."/>
            <person name="Gao D."/>
            <person name="Wang J."/>
            <person name="Lang Y."/>
            <person name="Liu T."/>
            <person name="Li B."/>
            <person name="Bai Z."/>
            <person name="Luis Goicoechea J."/>
            <person name="Liang C."/>
            <person name="Chen C."/>
            <person name="Zhang W."/>
            <person name="Sun S."/>
            <person name="Liao Y."/>
            <person name="Zhang X."/>
            <person name="Yang L."/>
            <person name="Song C."/>
            <person name="Wang M."/>
            <person name="Shi J."/>
            <person name="Liu G."/>
            <person name="Liu J."/>
            <person name="Zhou H."/>
            <person name="Zhou W."/>
            <person name="Yu Q."/>
            <person name="An N."/>
            <person name="Chen Y."/>
            <person name="Cai Q."/>
            <person name="Wang B."/>
            <person name="Liu B."/>
            <person name="Min J."/>
            <person name="Huang Y."/>
            <person name="Wu H."/>
            <person name="Li Z."/>
            <person name="Zhang Y."/>
            <person name="Yin Y."/>
            <person name="Song W."/>
            <person name="Jiang J."/>
            <person name="Jackson S.A."/>
            <person name="Wing R.A."/>
            <person name="Wang J."/>
            <person name="Chen M."/>
        </authorList>
    </citation>
    <scope>NUCLEOTIDE SEQUENCE [LARGE SCALE GENOMIC DNA]</scope>
    <source>
        <strain evidence="21">cv. IRGC 101232</strain>
    </source>
</reference>
<evidence type="ECO:0000313" key="22">
    <source>
        <dbReference type="Proteomes" id="UP000006038"/>
    </source>
</evidence>
<feature type="coiled-coil region" evidence="16">
    <location>
        <begin position="1382"/>
        <end position="1640"/>
    </location>
</feature>
<dbReference type="GO" id="GO:0030048">
    <property type="term" value="P:actin filament-based movement"/>
    <property type="evidence" value="ECO:0007669"/>
    <property type="project" value="UniProtKB-ARBA"/>
</dbReference>
<dbReference type="OMA" id="RCYFASK"/>
<evidence type="ECO:0000256" key="4">
    <source>
        <dbReference type="ARBA" id="ARBA00022741"/>
    </source>
</evidence>
<evidence type="ECO:0000256" key="9">
    <source>
        <dbReference type="ARBA" id="ARBA00023123"/>
    </source>
</evidence>
<proteinExistence type="inferred from homology"/>
<dbReference type="Gene3D" id="1.20.120.720">
    <property type="entry name" value="Myosin VI head, motor domain, U50 subdomain"/>
    <property type="match status" value="1"/>
</dbReference>
<evidence type="ECO:0000256" key="3">
    <source>
        <dbReference type="ARBA" id="ARBA00022737"/>
    </source>
</evidence>
<dbReference type="FunFam" id="2.20.25.80:FF:000003">
    <property type="entry name" value="WRKY transcription factor 57"/>
    <property type="match status" value="1"/>
</dbReference>
<feature type="domain" description="WRKY" evidence="17">
    <location>
        <begin position="128"/>
        <end position="193"/>
    </location>
</feature>
<dbReference type="Gene3D" id="3.40.50.720">
    <property type="entry name" value="NAD(P)-binding Rossmann-like Domain"/>
    <property type="match status" value="1"/>
</dbReference>
<dbReference type="CDD" id="cd15475">
    <property type="entry name" value="MyosinXI_CBD"/>
    <property type="match status" value="1"/>
</dbReference>
<dbReference type="PRINTS" id="PR00193">
    <property type="entry name" value="MYOSINHEAVY"/>
</dbReference>
<dbReference type="GO" id="GO:0003700">
    <property type="term" value="F:DNA-binding transcription factor activity"/>
    <property type="evidence" value="ECO:0007669"/>
    <property type="project" value="InterPro"/>
</dbReference>
<dbReference type="Gene3D" id="1.10.10.820">
    <property type="match status" value="1"/>
</dbReference>